<keyword evidence="2" id="KW-0812">Transmembrane</keyword>
<dbReference type="SUPFAM" id="SSF81321">
    <property type="entry name" value="Family A G protein-coupled receptor-like"/>
    <property type="match status" value="1"/>
</dbReference>
<dbReference type="AlphaFoldDB" id="A0A816WGI7"/>
<comment type="caution">
    <text evidence="3">The sequence shown here is derived from an EMBL/GenBank/DDBJ whole genome shotgun (WGS) entry which is preliminary data.</text>
</comment>
<reference evidence="3" key="1">
    <citation type="submission" date="2021-02" db="EMBL/GenBank/DDBJ databases">
        <authorList>
            <person name="Nowell W R."/>
        </authorList>
    </citation>
    <scope>NUCLEOTIDE SEQUENCE</scope>
</reference>
<keyword evidence="2" id="KW-1133">Transmembrane helix</keyword>
<proteinExistence type="predicted"/>
<feature type="transmembrane region" description="Helical" evidence="2">
    <location>
        <begin position="150"/>
        <end position="183"/>
    </location>
</feature>
<feature type="transmembrane region" description="Helical" evidence="2">
    <location>
        <begin position="111"/>
        <end position="130"/>
    </location>
</feature>
<keyword evidence="1" id="KW-0175">Coiled coil</keyword>
<sequence length="349" mass="40850">MTISSAEFCFIITIILLIFTINIAHVLYVIICKSDKTNKYFRLILLNFSFSSLIIVIWLIPFFYFRTIWPSESFIWRLWSFLFHIVDAVQIYSLVLFITHANIINTYLQRLCIALTWFAPLITYSPILWLSSSSNGKTDYLPYHTLSTDVPWWILPTLYSGTYLVPIFVSFLLTGTTVCWPWIYRQYKRREEAAQRQANEHRENMAELTSLVETVLNFELDQSTMSTLNTWVPSVSSLNNSTTNSDHKSLSYISNTLNRSLSYKASLDNSFLLFDYLSSSTQLNDYIQKQETHVNYRLLFIITSLLLLVHLPYVLFSLMDTHASQLSIFIYLHWFGTMFLPIVHFQKAN</sequence>
<evidence type="ECO:0000256" key="1">
    <source>
        <dbReference type="SAM" id="Coils"/>
    </source>
</evidence>
<name>A0A816WGI7_9BILA</name>
<dbReference type="EMBL" id="CAJNRG010011771">
    <property type="protein sequence ID" value="CAF2135116.1"/>
    <property type="molecule type" value="Genomic_DNA"/>
</dbReference>
<evidence type="ECO:0000313" key="3">
    <source>
        <dbReference type="EMBL" id="CAF2135116.1"/>
    </source>
</evidence>
<accession>A0A816WGI7</accession>
<evidence type="ECO:0000313" key="4">
    <source>
        <dbReference type="Proteomes" id="UP000663887"/>
    </source>
</evidence>
<feature type="transmembrane region" description="Helical" evidence="2">
    <location>
        <begin position="43"/>
        <end position="64"/>
    </location>
</feature>
<dbReference type="Gene3D" id="1.20.1070.10">
    <property type="entry name" value="Rhodopsin 7-helix transmembrane proteins"/>
    <property type="match status" value="1"/>
</dbReference>
<gene>
    <name evidence="3" type="ORF">XDN619_LOCUS25661</name>
</gene>
<feature type="transmembrane region" description="Helical" evidence="2">
    <location>
        <begin position="298"/>
        <end position="316"/>
    </location>
</feature>
<feature type="transmembrane region" description="Helical" evidence="2">
    <location>
        <begin position="76"/>
        <end position="99"/>
    </location>
</feature>
<feature type="transmembrane region" description="Helical" evidence="2">
    <location>
        <begin position="12"/>
        <end position="31"/>
    </location>
</feature>
<protein>
    <submittedName>
        <fullName evidence="3">Uncharacterized protein</fullName>
    </submittedName>
</protein>
<feature type="coiled-coil region" evidence="1">
    <location>
        <begin position="184"/>
        <end position="211"/>
    </location>
</feature>
<keyword evidence="2" id="KW-0472">Membrane</keyword>
<feature type="transmembrane region" description="Helical" evidence="2">
    <location>
        <begin position="328"/>
        <end position="345"/>
    </location>
</feature>
<evidence type="ECO:0000256" key="2">
    <source>
        <dbReference type="SAM" id="Phobius"/>
    </source>
</evidence>
<dbReference type="Proteomes" id="UP000663887">
    <property type="component" value="Unassembled WGS sequence"/>
</dbReference>
<organism evidence="3 4">
    <name type="scientific">Rotaria magnacalcarata</name>
    <dbReference type="NCBI Taxonomy" id="392030"/>
    <lineage>
        <taxon>Eukaryota</taxon>
        <taxon>Metazoa</taxon>
        <taxon>Spiralia</taxon>
        <taxon>Gnathifera</taxon>
        <taxon>Rotifera</taxon>
        <taxon>Eurotatoria</taxon>
        <taxon>Bdelloidea</taxon>
        <taxon>Philodinida</taxon>
        <taxon>Philodinidae</taxon>
        <taxon>Rotaria</taxon>
    </lineage>
</organism>